<dbReference type="PANTHER" id="PTHR31500">
    <property type="entry name" value="AT-HOOK MOTIF NUCLEAR-LOCALIZED PROTEIN 9"/>
    <property type="match status" value="1"/>
</dbReference>
<dbReference type="OrthoDB" id="683881at2759"/>
<sequence>MDGKDLISPSDLPPFYGQQQQQQQHLRMLGGTGGGGGQHSPSSLAGMHSVIRPMPNMSMSPTAILQSIGGGASSLAGMQFNMDNTTSPSSMLQHAGNMGGSVSGSGTTMPVASPPPEPVKRKRGRPRKYGPDGAMKHHMSSSSSSAHHQQQQHQMMGAPQQRMGSMAGQGMAGGLDDAAQKKKRGRPPGTGKKLSSPSSKPSGNAFPGSAGTSFTPHIITASPSEDVAGKISAFASQSPRAVCVLSAMGSVSRAVLRHPADHPPSYNNPAIYEGLYEILSLSGSYNLNEGQQNQTDGISVTLCSPERHVIGGVLGGALVAASTVQVVLGTFVQGGSKSKSKKVAKPPAFGPDSLSGAGPDVVSPSSGHNQNLTSPPSIVSTGGWPSSGIFDTRSSNIDINSSRG</sequence>
<name>A0A8R7TP03_TRIUA</name>
<dbReference type="CDD" id="cd11378">
    <property type="entry name" value="DUF296"/>
    <property type="match status" value="1"/>
</dbReference>
<accession>A0A8R7TP03</accession>
<evidence type="ECO:0000256" key="2">
    <source>
        <dbReference type="RuleBase" id="RU367031"/>
    </source>
</evidence>
<keyword evidence="2" id="KW-0805">Transcription regulation</keyword>
<dbReference type="GO" id="GO:0005634">
    <property type="term" value="C:nucleus"/>
    <property type="evidence" value="ECO:0007669"/>
    <property type="project" value="UniProtKB-SubCell"/>
</dbReference>
<evidence type="ECO:0000256" key="1">
    <source>
        <dbReference type="ARBA" id="ARBA00003687"/>
    </source>
</evidence>
<reference evidence="5" key="3">
    <citation type="submission" date="2022-06" db="UniProtKB">
        <authorList>
            <consortium name="EnsemblPlants"/>
        </authorList>
    </citation>
    <scope>IDENTIFICATION</scope>
</reference>
<dbReference type="RefSeq" id="XP_048559964.1">
    <property type="nucleotide sequence ID" value="XM_048704007.1"/>
</dbReference>
<feature type="region of interest" description="Disordered" evidence="3">
    <location>
        <begin position="83"/>
        <end position="217"/>
    </location>
</feature>
<dbReference type="AlphaFoldDB" id="A0A8R7TP03"/>
<dbReference type="InterPro" id="IPR005175">
    <property type="entry name" value="PPC_dom"/>
</dbReference>
<feature type="compositionally biased region" description="Polar residues" evidence="3">
    <location>
        <begin position="83"/>
        <end position="92"/>
    </location>
</feature>
<feature type="region of interest" description="Disordered" evidence="3">
    <location>
        <begin position="1"/>
        <end position="52"/>
    </location>
</feature>
<feature type="compositionally biased region" description="Low complexity" evidence="3">
    <location>
        <begin position="140"/>
        <end position="169"/>
    </location>
</feature>
<dbReference type="EnsemblPlants" id="TuG1812G0200006146.01.T01">
    <property type="protein sequence ID" value="TuG1812G0200006146.01.T01"/>
    <property type="gene ID" value="TuG1812G0200006146.01"/>
</dbReference>
<protein>
    <recommendedName>
        <fullName evidence="2">AT-hook motif nuclear-localized protein</fullName>
    </recommendedName>
</protein>
<feature type="compositionally biased region" description="Polar residues" evidence="3">
    <location>
        <begin position="392"/>
        <end position="404"/>
    </location>
</feature>
<dbReference type="Proteomes" id="UP000015106">
    <property type="component" value="Chromosome 2"/>
</dbReference>
<gene>
    <name evidence="5" type="primary">LOC125540393</name>
</gene>
<proteinExistence type="predicted"/>
<feature type="region of interest" description="Disordered" evidence="3">
    <location>
        <begin position="337"/>
        <end position="404"/>
    </location>
</feature>
<reference evidence="6" key="1">
    <citation type="journal article" date="2013" name="Nature">
        <title>Draft genome of the wheat A-genome progenitor Triticum urartu.</title>
        <authorList>
            <person name="Ling H.Q."/>
            <person name="Zhao S."/>
            <person name="Liu D."/>
            <person name="Wang J."/>
            <person name="Sun H."/>
            <person name="Zhang C."/>
            <person name="Fan H."/>
            <person name="Li D."/>
            <person name="Dong L."/>
            <person name="Tao Y."/>
            <person name="Gao C."/>
            <person name="Wu H."/>
            <person name="Li Y."/>
            <person name="Cui Y."/>
            <person name="Guo X."/>
            <person name="Zheng S."/>
            <person name="Wang B."/>
            <person name="Yu K."/>
            <person name="Liang Q."/>
            <person name="Yang W."/>
            <person name="Lou X."/>
            <person name="Chen J."/>
            <person name="Feng M."/>
            <person name="Jian J."/>
            <person name="Zhang X."/>
            <person name="Luo G."/>
            <person name="Jiang Y."/>
            <person name="Liu J."/>
            <person name="Wang Z."/>
            <person name="Sha Y."/>
            <person name="Zhang B."/>
            <person name="Wu H."/>
            <person name="Tang D."/>
            <person name="Shen Q."/>
            <person name="Xue P."/>
            <person name="Zou S."/>
            <person name="Wang X."/>
            <person name="Liu X."/>
            <person name="Wang F."/>
            <person name="Yang Y."/>
            <person name="An X."/>
            <person name="Dong Z."/>
            <person name="Zhang K."/>
            <person name="Zhang X."/>
            <person name="Luo M.C."/>
            <person name="Dvorak J."/>
            <person name="Tong Y."/>
            <person name="Wang J."/>
            <person name="Yang H."/>
            <person name="Li Z."/>
            <person name="Wang D."/>
            <person name="Zhang A."/>
            <person name="Wang J."/>
        </authorList>
    </citation>
    <scope>NUCLEOTIDE SEQUENCE</scope>
    <source>
        <strain evidence="6">cv. G1812</strain>
    </source>
</reference>
<reference evidence="5" key="2">
    <citation type="submission" date="2018-03" db="EMBL/GenBank/DDBJ databases">
        <title>The Triticum urartu genome reveals the dynamic nature of wheat genome evolution.</title>
        <authorList>
            <person name="Ling H."/>
            <person name="Ma B."/>
            <person name="Shi X."/>
            <person name="Liu H."/>
            <person name="Dong L."/>
            <person name="Sun H."/>
            <person name="Cao Y."/>
            <person name="Gao Q."/>
            <person name="Zheng S."/>
            <person name="Li Y."/>
            <person name="Yu Y."/>
            <person name="Du H."/>
            <person name="Qi M."/>
            <person name="Li Y."/>
            <person name="Yu H."/>
            <person name="Cui Y."/>
            <person name="Wang N."/>
            <person name="Chen C."/>
            <person name="Wu H."/>
            <person name="Zhao Y."/>
            <person name="Zhang J."/>
            <person name="Li Y."/>
            <person name="Zhou W."/>
            <person name="Zhang B."/>
            <person name="Hu W."/>
            <person name="Eijk M."/>
            <person name="Tang J."/>
            <person name="Witsenboer H."/>
            <person name="Zhao S."/>
            <person name="Li Z."/>
            <person name="Zhang A."/>
            <person name="Wang D."/>
            <person name="Liang C."/>
        </authorList>
    </citation>
    <scope>NUCLEOTIDE SEQUENCE [LARGE SCALE GENOMIC DNA]</scope>
    <source>
        <strain evidence="5">cv. G1812</strain>
    </source>
</reference>
<dbReference type="PANTHER" id="PTHR31500:SF64">
    <property type="entry name" value="AT-HOOK MOTIF NUCLEAR-LOCALIZED PROTEIN 12-RELATED"/>
    <property type="match status" value="1"/>
</dbReference>
<comment type="subcellular location">
    <subcellularLocation>
        <location evidence="2">Nucleus</location>
    </subcellularLocation>
</comment>
<evidence type="ECO:0000313" key="6">
    <source>
        <dbReference type="Proteomes" id="UP000015106"/>
    </source>
</evidence>
<feature type="compositionally biased region" description="Polar residues" evidence="3">
    <location>
        <begin position="363"/>
        <end position="384"/>
    </location>
</feature>
<evidence type="ECO:0000313" key="5">
    <source>
        <dbReference type="EnsemblPlants" id="TuG1812G0200006146.01.T01"/>
    </source>
</evidence>
<dbReference type="Gramene" id="TuG1812G0200006146.01.T01">
    <property type="protein sequence ID" value="TuG1812G0200006146.01.T01"/>
    <property type="gene ID" value="TuG1812G0200006146.01"/>
</dbReference>
<dbReference type="SUPFAM" id="SSF117856">
    <property type="entry name" value="AF0104/ALDC/Ptd012-like"/>
    <property type="match status" value="1"/>
</dbReference>
<dbReference type="SMART" id="SM00384">
    <property type="entry name" value="AT_hook"/>
    <property type="match status" value="2"/>
</dbReference>
<dbReference type="PROSITE" id="PS51742">
    <property type="entry name" value="PPC"/>
    <property type="match status" value="1"/>
</dbReference>
<feature type="domain" description="PPC" evidence="4">
    <location>
        <begin position="211"/>
        <end position="357"/>
    </location>
</feature>
<dbReference type="GeneID" id="125540393"/>
<keyword evidence="2" id="KW-0804">Transcription</keyword>
<organism evidence="5 6">
    <name type="scientific">Triticum urartu</name>
    <name type="common">Red wild einkorn</name>
    <name type="synonym">Crithodium urartu</name>
    <dbReference type="NCBI Taxonomy" id="4572"/>
    <lineage>
        <taxon>Eukaryota</taxon>
        <taxon>Viridiplantae</taxon>
        <taxon>Streptophyta</taxon>
        <taxon>Embryophyta</taxon>
        <taxon>Tracheophyta</taxon>
        <taxon>Spermatophyta</taxon>
        <taxon>Magnoliopsida</taxon>
        <taxon>Liliopsida</taxon>
        <taxon>Poales</taxon>
        <taxon>Poaceae</taxon>
        <taxon>BOP clade</taxon>
        <taxon>Pooideae</taxon>
        <taxon>Triticodae</taxon>
        <taxon>Triticeae</taxon>
        <taxon>Triticinae</taxon>
        <taxon>Triticum</taxon>
    </lineage>
</organism>
<dbReference type="InterPro" id="IPR017956">
    <property type="entry name" value="AT_hook_DNA-bd_motif"/>
</dbReference>
<dbReference type="KEGG" id="tua:125540393"/>
<keyword evidence="2" id="KW-0539">Nucleus</keyword>
<dbReference type="GO" id="GO:0003680">
    <property type="term" value="F:minor groove of adenine-thymine-rich DNA binding"/>
    <property type="evidence" value="ECO:0007669"/>
    <property type="project" value="UniProtKB-UniRule"/>
</dbReference>
<evidence type="ECO:0000259" key="4">
    <source>
        <dbReference type="PROSITE" id="PS51742"/>
    </source>
</evidence>
<dbReference type="Pfam" id="PF03479">
    <property type="entry name" value="PCC"/>
    <property type="match status" value="1"/>
</dbReference>
<comment type="function">
    <text evidence="1 2">Transcription factor that specifically binds AT-rich DNA sequences related to the nuclear matrix attachment regions (MARs).</text>
</comment>
<keyword evidence="2" id="KW-0238">DNA-binding</keyword>
<comment type="domain">
    <text evidence="2">The PPC domain mediates interactions between AHL proteins.</text>
</comment>
<keyword evidence="6" id="KW-1185">Reference proteome</keyword>
<dbReference type="Gene3D" id="3.30.1330.80">
    <property type="entry name" value="Hypothetical protein, similar to alpha- acetolactate decarboxylase, domain 2"/>
    <property type="match status" value="1"/>
</dbReference>
<evidence type="ECO:0000256" key="3">
    <source>
        <dbReference type="SAM" id="MobiDB-lite"/>
    </source>
</evidence>
<feature type="compositionally biased region" description="Low complexity" evidence="3">
    <location>
        <begin position="187"/>
        <end position="203"/>
    </location>
</feature>
<dbReference type="InterPro" id="IPR039605">
    <property type="entry name" value="AHL"/>
</dbReference>